<keyword evidence="1" id="KW-0472">Membrane</keyword>
<reference evidence="2 3" key="1">
    <citation type="submission" date="2020-09" db="EMBL/GenBank/DDBJ databases">
        <title>Genome sequences of type strains of Chitinophaga qingshengii and Chitinophaga varians.</title>
        <authorList>
            <person name="Kittiwongwattana C."/>
        </authorList>
    </citation>
    <scope>NUCLEOTIDE SEQUENCE [LARGE SCALE GENOMIC DNA]</scope>
    <source>
        <strain evidence="2 3">JCM 30026</strain>
    </source>
</reference>
<keyword evidence="1" id="KW-0812">Transmembrane</keyword>
<evidence type="ECO:0000256" key="1">
    <source>
        <dbReference type="SAM" id="Phobius"/>
    </source>
</evidence>
<protein>
    <submittedName>
        <fullName evidence="2">Uncharacterized protein</fullName>
    </submittedName>
</protein>
<feature type="transmembrane region" description="Helical" evidence="1">
    <location>
        <begin position="65"/>
        <end position="85"/>
    </location>
</feature>
<dbReference type="RefSeq" id="WP_188088241.1">
    <property type="nucleotide sequence ID" value="NZ_JACVFC010000001.1"/>
</dbReference>
<gene>
    <name evidence="2" type="ORF">ICL07_12515</name>
</gene>
<name>A0ABR7TL57_9BACT</name>
<dbReference type="EMBL" id="JACVFC010000001">
    <property type="protein sequence ID" value="MBC9931204.1"/>
    <property type="molecule type" value="Genomic_DNA"/>
</dbReference>
<keyword evidence="3" id="KW-1185">Reference proteome</keyword>
<organism evidence="2 3">
    <name type="scientific">Chitinophaga qingshengii</name>
    <dbReference type="NCBI Taxonomy" id="1569794"/>
    <lineage>
        <taxon>Bacteria</taxon>
        <taxon>Pseudomonadati</taxon>
        <taxon>Bacteroidota</taxon>
        <taxon>Chitinophagia</taxon>
        <taxon>Chitinophagales</taxon>
        <taxon>Chitinophagaceae</taxon>
        <taxon>Chitinophaga</taxon>
    </lineage>
</organism>
<keyword evidence="1" id="KW-1133">Transmembrane helix</keyword>
<evidence type="ECO:0000313" key="2">
    <source>
        <dbReference type="EMBL" id="MBC9931204.1"/>
    </source>
</evidence>
<sequence length="222" mass="25686">MLEQEKAQFLQQSQKRSRYFSIFLVVLPIAGVAFFLFNTFPAAPRSSDAGGYATFTYESQLRDCIIYAAVMFFLVSLISVASWAWKRAFFNRFHEVIMGMSVADFNTMRHLNDSLPAYNMNRLMPPYLVNNQVLYVFKAFRTLTIHFSEITEMGVCLNYVRGGTNDQVYIKTHDDRFYFHIAGGRQYTENLERLVQQIQPPVPVIRYQGSIGVLRGALRRNN</sequence>
<dbReference type="Proteomes" id="UP000659124">
    <property type="component" value="Unassembled WGS sequence"/>
</dbReference>
<comment type="caution">
    <text evidence="2">The sequence shown here is derived from an EMBL/GenBank/DDBJ whole genome shotgun (WGS) entry which is preliminary data.</text>
</comment>
<evidence type="ECO:0000313" key="3">
    <source>
        <dbReference type="Proteomes" id="UP000659124"/>
    </source>
</evidence>
<accession>A0ABR7TL57</accession>
<proteinExistence type="predicted"/>
<feature type="transmembrane region" description="Helical" evidence="1">
    <location>
        <begin position="20"/>
        <end position="37"/>
    </location>
</feature>